<evidence type="ECO:0000256" key="7">
    <source>
        <dbReference type="ARBA" id="ARBA00047899"/>
    </source>
</evidence>
<dbReference type="GO" id="GO:0035556">
    <property type="term" value="P:intracellular signal transduction"/>
    <property type="evidence" value="ECO:0007669"/>
    <property type="project" value="TreeGrafter"/>
</dbReference>
<dbReference type="PaxDb" id="2903-EOD06521"/>
<dbReference type="PANTHER" id="PTHR24356:SF1">
    <property type="entry name" value="SERINE_THREONINE-PROTEIN KINASE GREATWALL"/>
    <property type="match status" value="1"/>
</dbReference>
<feature type="compositionally biased region" description="Gly residues" evidence="9">
    <location>
        <begin position="881"/>
        <end position="892"/>
    </location>
</feature>
<dbReference type="HOGENOM" id="CLU_312488_0_0_1"/>
<dbReference type="InterPro" id="IPR045270">
    <property type="entry name" value="STKc_AGC"/>
</dbReference>
<dbReference type="Pfam" id="PF00069">
    <property type="entry name" value="Pkinase"/>
    <property type="match status" value="1"/>
</dbReference>
<feature type="domain" description="Protein kinase" evidence="10">
    <location>
        <begin position="625"/>
        <end position="907"/>
    </location>
</feature>
<dbReference type="EC" id="2.7.11.1" evidence="1"/>
<dbReference type="Gene3D" id="3.30.450.20">
    <property type="entry name" value="PAS domain"/>
    <property type="match status" value="2"/>
</dbReference>
<evidence type="ECO:0000256" key="9">
    <source>
        <dbReference type="SAM" id="MobiDB-lite"/>
    </source>
</evidence>
<accession>A0A0D3I5I6</accession>
<evidence type="ECO:0000313" key="12">
    <source>
        <dbReference type="Proteomes" id="UP000013827"/>
    </source>
</evidence>
<dbReference type="GO" id="GO:0005524">
    <property type="term" value="F:ATP binding"/>
    <property type="evidence" value="ECO:0007669"/>
    <property type="project" value="UniProtKB-KW"/>
</dbReference>
<dbReference type="PANTHER" id="PTHR24356">
    <property type="entry name" value="SERINE/THREONINE-PROTEIN KINASE"/>
    <property type="match status" value="1"/>
</dbReference>
<dbReference type="InterPro" id="IPR050236">
    <property type="entry name" value="Ser_Thr_kinase_AGC"/>
</dbReference>
<dbReference type="InterPro" id="IPR000014">
    <property type="entry name" value="PAS"/>
</dbReference>
<evidence type="ECO:0000256" key="5">
    <source>
        <dbReference type="ARBA" id="ARBA00022777"/>
    </source>
</evidence>
<dbReference type="SMART" id="SM00220">
    <property type="entry name" value="S_TKc"/>
    <property type="match status" value="1"/>
</dbReference>
<evidence type="ECO:0000256" key="3">
    <source>
        <dbReference type="ARBA" id="ARBA00022679"/>
    </source>
</evidence>
<protein>
    <recommendedName>
        <fullName evidence="1">non-specific serine/threonine protein kinase</fullName>
        <ecNumber evidence="1">2.7.11.1</ecNumber>
    </recommendedName>
</protein>
<sequence length="939" mass="99936">MELTVDTAGRVLGAGARLLSLLGRATQSVTGTPLDDHLANPEAVHGLLAVALRGGDSDASVSAAGEADLDSADDHGRSAEVQLLGADGAVHSANVRVSPLYSAQDGRVERLLLSFEASSASDSDGSGEGQDEAMAIEALEASSCMFVDEEGGPSAGTIEGVRNVSAQAGRLLRGLPCPGIDACSSATQRFAWSALYSAVLQKEIDGLERLLGYSEAELLGRSVDLFRARGEAPPAILDQVGELDAAIRHRHNKLIETVLSSASGAPVFCLVYVLPLHHHAGPRVGSVAVAILDVHSSLPMLQRHVDQHAALQECDLYTFLRLSLLNLLVTDPSATVADPNLRNPIVFASSGFGVMCGCSPHEAERASQRAAQQHMSRALDAQQESLTLVSNFRKDGSRFGNLLFMTPIRARRQLNAAGGGVLFWIGALQALQLQELYGGFSAAAQTTAVAVHAADGTPHEPASGVCRLCEQRVILASLGQHTHFCNIVMQCKTLASSCDETLARIVVRLNAVANTAHIFGCGATQDCMLLEALRGYTLVLTSLTAGSHALPLLSALPPKIDELVAASRVSPSTAAVWADIKAAGARKLAALQHGTQWASELQCTIVPQPGADPLASGQPPTLADFEMVREIQRGSHAAVWLVRKRQTRDEFAMKVIDKNRGRLHRLVTERKVLFSCQSPFVVTVFFAFEDADRLHLVMECLASDAKHLLQRRGVLEERQVISLMADTCLGLEHLHTCGIIHRDLKPENMLLTCEGRVKLADFGLSQLLQRGAIASEEELARDPSIVGTPFYMAPEVIRGKARGYEAAADWWSFGAITYELLTGFTPFQGSKVAEIYRAILSLSFACPPSRCAISAEAADMVGRMLNPNPRGRLTGAPTGIRSGGGRSGGGRSTGESAASAASTHLELGSVLSSLNPEDHDAHLDNLTALNDKVSMAQQR</sequence>
<reference evidence="11" key="2">
    <citation type="submission" date="2024-10" db="UniProtKB">
        <authorList>
            <consortium name="EnsemblProtists"/>
        </authorList>
    </citation>
    <scope>IDENTIFICATION</scope>
</reference>
<dbReference type="CDD" id="cd00130">
    <property type="entry name" value="PAS"/>
    <property type="match status" value="1"/>
</dbReference>
<keyword evidence="12" id="KW-1185">Reference proteome</keyword>
<dbReference type="Proteomes" id="UP000013827">
    <property type="component" value="Unassembled WGS sequence"/>
</dbReference>
<dbReference type="GeneID" id="17252735"/>
<proteinExistence type="predicted"/>
<dbReference type="Pfam" id="PF13426">
    <property type="entry name" value="PAS_9"/>
    <property type="match status" value="2"/>
</dbReference>
<dbReference type="InterPro" id="IPR008271">
    <property type="entry name" value="Ser/Thr_kinase_AS"/>
</dbReference>
<evidence type="ECO:0000256" key="8">
    <source>
        <dbReference type="ARBA" id="ARBA00048679"/>
    </source>
</evidence>
<evidence type="ECO:0000256" key="1">
    <source>
        <dbReference type="ARBA" id="ARBA00012513"/>
    </source>
</evidence>
<name>A0A0D3I5I6_EMIH1</name>
<reference evidence="12" key="1">
    <citation type="journal article" date="2013" name="Nature">
        <title>Pan genome of the phytoplankton Emiliania underpins its global distribution.</title>
        <authorList>
            <person name="Read B.A."/>
            <person name="Kegel J."/>
            <person name="Klute M.J."/>
            <person name="Kuo A."/>
            <person name="Lefebvre S.C."/>
            <person name="Maumus F."/>
            <person name="Mayer C."/>
            <person name="Miller J."/>
            <person name="Monier A."/>
            <person name="Salamov A."/>
            <person name="Young J."/>
            <person name="Aguilar M."/>
            <person name="Claverie J.M."/>
            <person name="Frickenhaus S."/>
            <person name="Gonzalez K."/>
            <person name="Herman E.K."/>
            <person name="Lin Y.C."/>
            <person name="Napier J."/>
            <person name="Ogata H."/>
            <person name="Sarno A.F."/>
            <person name="Shmutz J."/>
            <person name="Schroeder D."/>
            <person name="de Vargas C."/>
            <person name="Verret F."/>
            <person name="von Dassow P."/>
            <person name="Valentin K."/>
            <person name="Van de Peer Y."/>
            <person name="Wheeler G."/>
            <person name="Dacks J.B."/>
            <person name="Delwiche C.F."/>
            <person name="Dyhrman S.T."/>
            <person name="Glockner G."/>
            <person name="John U."/>
            <person name="Richards T."/>
            <person name="Worden A.Z."/>
            <person name="Zhang X."/>
            <person name="Grigoriev I.V."/>
            <person name="Allen A.E."/>
            <person name="Bidle K."/>
            <person name="Borodovsky M."/>
            <person name="Bowler C."/>
            <person name="Brownlee C."/>
            <person name="Cock J.M."/>
            <person name="Elias M."/>
            <person name="Gladyshev V.N."/>
            <person name="Groth M."/>
            <person name="Guda C."/>
            <person name="Hadaegh A."/>
            <person name="Iglesias-Rodriguez M.D."/>
            <person name="Jenkins J."/>
            <person name="Jones B.M."/>
            <person name="Lawson T."/>
            <person name="Leese F."/>
            <person name="Lindquist E."/>
            <person name="Lobanov A."/>
            <person name="Lomsadze A."/>
            <person name="Malik S.B."/>
            <person name="Marsh M.E."/>
            <person name="Mackinder L."/>
            <person name="Mock T."/>
            <person name="Mueller-Roeber B."/>
            <person name="Pagarete A."/>
            <person name="Parker M."/>
            <person name="Probert I."/>
            <person name="Quesneville H."/>
            <person name="Raines C."/>
            <person name="Rensing S.A."/>
            <person name="Riano-Pachon D.M."/>
            <person name="Richier S."/>
            <person name="Rokitta S."/>
            <person name="Shiraiwa Y."/>
            <person name="Soanes D.M."/>
            <person name="van der Giezen M."/>
            <person name="Wahlund T.M."/>
            <person name="Williams B."/>
            <person name="Wilson W."/>
            <person name="Wolfe G."/>
            <person name="Wurch L.L."/>
        </authorList>
    </citation>
    <scope>NUCLEOTIDE SEQUENCE</scope>
</reference>
<keyword evidence="2" id="KW-0723">Serine/threonine-protein kinase</keyword>
<dbReference type="InterPro" id="IPR000719">
    <property type="entry name" value="Prot_kinase_dom"/>
</dbReference>
<evidence type="ECO:0000256" key="4">
    <source>
        <dbReference type="ARBA" id="ARBA00022741"/>
    </source>
</evidence>
<dbReference type="PROSITE" id="PS00108">
    <property type="entry name" value="PROTEIN_KINASE_ST"/>
    <property type="match status" value="1"/>
</dbReference>
<keyword evidence="4" id="KW-0547">Nucleotide-binding</keyword>
<evidence type="ECO:0000256" key="6">
    <source>
        <dbReference type="ARBA" id="ARBA00022840"/>
    </source>
</evidence>
<dbReference type="KEGG" id="ehx:EMIHUDRAFT_453419"/>
<dbReference type="RefSeq" id="XP_005758950.1">
    <property type="nucleotide sequence ID" value="XM_005758893.1"/>
</dbReference>
<dbReference type="SUPFAM" id="SSF56112">
    <property type="entry name" value="Protein kinase-like (PK-like)"/>
    <property type="match status" value="1"/>
</dbReference>
<keyword evidence="5" id="KW-0418">Kinase</keyword>
<evidence type="ECO:0000313" key="11">
    <source>
        <dbReference type="EnsemblProtists" id="EOD06521"/>
    </source>
</evidence>
<dbReference type="STRING" id="2903.R1D6N0"/>
<organism evidence="11 12">
    <name type="scientific">Emiliania huxleyi (strain CCMP1516)</name>
    <dbReference type="NCBI Taxonomy" id="280463"/>
    <lineage>
        <taxon>Eukaryota</taxon>
        <taxon>Haptista</taxon>
        <taxon>Haptophyta</taxon>
        <taxon>Prymnesiophyceae</taxon>
        <taxon>Isochrysidales</taxon>
        <taxon>Noelaerhabdaceae</taxon>
        <taxon>Emiliania</taxon>
    </lineage>
</organism>
<dbReference type="eggNOG" id="KOG0606">
    <property type="taxonomic scope" value="Eukaryota"/>
</dbReference>
<keyword evidence="3" id="KW-0808">Transferase</keyword>
<feature type="region of interest" description="Disordered" evidence="9">
    <location>
        <begin position="866"/>
        <end position="899"/>
    </location>
</feature>
<keyword evidence="6" id="KW-0067">ATP-binding</keyword>
<dbReference type="PROSITE" id="PS50011">
    <property type="entry name" value="PROTEIN_KINASE_DOM"/>
    <property type="match status" value="1"/>
</dbReference>
<evidence type="ECO:0000259" key="10">
    <source>
        <dbReference type="PROSITE" id="PS50011"/>
    </source>
</evidence>
<dbReference type="AlphaFoldDB" id="A0A0D3I5I6"/>
<evidence type="ECO:0000256" key="2">
    <source>
        <dbReference type="ARBA" id="ARBA00022527"/>
    </source>
</evidence>
<comment type="catalytic activity">
    <reaction evidence="7">
        <text>L-threonyl-[protein] + ATP = O-phospho-L-threonyl-[protein] + ADP + H(+)</text>
        <dbReference type="Rhea" id="RHEA:46608"/>
        <dbReference type="Rhea" id="RHEA-COMP:11060"/>
        <dbReference type="Rhea" id="RHEA-COMP:11605"/>
        <dbReference type="ChEBI" id="CHEBI:15378"/>
        <dbReference type="ChEBI" id="CHEBI:30013"/>
        <dbReference type="ChEBI" id="CHEBI:30616"/>
        <dbReference type="ChEBI" id="CHEBI:61977"/>
        <dbReference type="ChEBI" id="CHEBI:456216"/>
        <dbReference type="EC" id="2.7.11.1"/>
    </reaction>
</comment>
<dbReference type="GO" id="GO:0004674">
    <property type="term" value="F:protein serine/threonine kinase activity"/>
    <property type="evidence" value="ECO:0007669"/>
    <property type="project" value="UniProtKB-KW"/>
</dbReference>
<dbReference type="EnsemblProtists" id="EOD06521">
    <property type="protein sequence ID" value="EOD06521"/>
    <property type="gene ID" value="EMIHUDRAFT_453419"/>
</dbReference>
<comment type="catalytic activity">
    <reaction evidence="8">
        <text>L-seryl-[protein] + ATP = O-phospho-L-seryl-[protein] + ADP + H(+)</text>
        <dbReference type="Rhea" id="RHEA:17989"/>
        <dbReference type="Rhea" id="RHEA-COMP:9863"/>
        <dbReference type="Rhea" id="RHEA-COMP:11604"/>
        <dbReference type="ChEBI" id="CHEBI:15378"/>
        <dbReference type="ChEBI" id="CHEBI:29999"/>
        <dbReference type="ChEBI" id="CHEBI:30616"/>
        <dbReference type="ChEBI" id="CHEBI:83421"/>
        <dbReference type="ChEBI" id="CHEBI:456216"/>
        <dbReference type="EC" id="2.7.11.1"/>
    </reaction>
</comment>
<dbReference type="Gene3D" id="1.10.510.10">
    <property type="entry name" value="Transferase(Phosphotransferase) domain 1"/>
    <property type="match status" value="1"/>
</dbReference>
<dbReference type="CDD" id="cd05123">
    <property type="entry name" value="STKc_AGC"/>
    <property type="match status" value="1"/>
</dbReference>
<dbReference type="InterPro" id="IPR011009">
    <property type="entry name" value="Kinase-like_dom_sf"/>
</dbReference>